<feature type="transmembrane region" description="Helical" evidence="6">
    <location>
        <begin position="34"/>
        <end position="53"/>
    </location>
</feature>
<feature type="transmembrane region" description="Helical" evidence="6">
    <location>
        <begin position="12"/>
        <end position="28"/>
    </location>
</feature>
<comment type="caution">
    <text evidence="7">The sequence shown here is derived from an EMBL/GenBank/DDBJ whole genome shotgun (WGS) entry which is preliminary data.</text>
</comment>
<evidence type="ECO:0000256" key="2">
    <source>
        <dbReference type="ARBA" id="ARBA00022475"/>
    </source>
</evidence>
<protein>
    <submittedName>
        <fullName evidence="7">ATP synthase subunit I</fullName>
    </submittedName>
</protein>
<keyword evidence="2" id="KW-1003">Cell membrane</keyword>
<evidence type="ECO:0000313" key="7">
    <source>
        <dbReference type="EMBL" id="NEY72915.1"/>
    </source>
</evidence>
<dbReference type="RefSeq" id="WP_163180388.1">
    <property type="nucleotide sequence ID" value="NZ_JAAIWM010000005.1"/>
</dbReference>
<evidence type="ECO:0000256" key="6">
    <source>
        <dbReference type="SAM" id="Phobius"/>
    </source>
</evidence>
<dbReference type="Pfam" id="PF03899">
    <property type="entry name" value="ATP-synt_I"/>
    <property type="match status" value="1"/>
</dbReference>
<keyword evidence="8" id="KW-1185">Reference proteome</keyword>
<evidence type="ECO:0000313" key="8">
    <source>
        <dbReference type="Proteomes" id="UP000481043"/>
    </source>
</evidence>
<dbReference type="Proteomes" id="UP000481043">
    <property type="component" value="Unassembled WGS sequence"/>
</dbReference>
<dbReference type="InterPro" id="IPR005598">
    <property type="entry name" value="ATP_synth_I"/>
</dbReference>
<feature type="transmembrane region" description="Helical" evidence="6">
    <location>
        <begin position="97"/>
        <end position="121"/>
    </location>
</feature>
<reference evidence="7 8" key="1">
    <citation type="submission" date="2020-02" db="EMBL/GenBank/DDBJ databases">
        <title>Bacillus aquiflavi sp. nov., isolated from yellow water of strong flavor Chinese baijiu in Yibin region of China.</title>
        <authorList>
            <person name="Xie J."/>
        </authorList>
    </citation>
    <scope>NUCLEOTIDE SEQUENCE [LARGE SCALE GENOMIC DNA]</scope>
    <source>
        <strain evidence="7 8">SA4</strain>
    </source>
</reference>
<keyword evidence="3 6" id="KW-0812">Transmembrane</keyword>
<dbReference type="AlphaFoldDB" id="A0A6M0Q9C6"/>
<dbReference type="EMBL" id="JAAIWM010000005">
    <property type="protein sequence ID" value="NEY72915.1"/>
    <property type="molecule type" value="Genomic_DNA"/>
</dbReference>
<organism evidence="7 8">
    <name type="scientific">Bacillus mesophilus</name>
    <dbReference type="NCBI Taxonomy" id="1808955"/>
    <lineage>
        <taxon>Bacteria</taxon>
        <taxon>Bacillati</taxon>
        <taxon>Bacillota</taxon>
        <taxon>Bacilli</taxon>
        <taxon>Bacillales</taxon>
        <taxon>Bacillaceae</taxon>
        <taxon>Bacillus</taxon>
    </lineage>
</organism>
<evidence type="ECO:0000256" key="1">
    <source>
        <dbReference type="ARBA" id="ARBA00004651"/>
    </source>
</evidence>
<keyword evidence="4 6" id="KW-1133">Transmembrane helix</keyword>
<comment type="subcellular location">
    <subcellularLocation>
        <location evidence="1">Cell membrane</location>
        <topology evidence="1">Multi-pass membrane protein</topology>
    </subcellularLocation>
</comment>
<dbReference type="PANTHER" id="PTHR40035:SF1">
    <property type="entry name" value="ATP SYNTHASE PROTEIN I"/>
    <property type="match status" value="1"/>
</dbReference>
<keyword evidence="5 6" id="KW-0472">Membrane</keyword>
<name>A0A6M0Q9C6_9BACI</name>
<evidence type="ECO:0000256" key="3">
    <source>
        <dbReference type="ARBA" id="ARBA00022692"/>
    </source>
</evidence>
<evidence type="ECO:0000256" key="4">
    <source>
        <dbReference type="ARBA" id="ARBA00022989"/>
    </source>
</evidence>
<feature type="transmembrane region" description="Helical" evidence="6">
    <location>
        <begin position="74"/>
        <end position="91"/>
    </location>
</feature>
<dbReference type="InterPro" id="IPR039072">
    <property type="entry name" value="ATP_synth_I_Bacilli"/>
</dbReference>
<dbReference type="GO" id="GO:0005886">
    <property type="term" value="C:plasma membrane"/>
    <property type="evidence" value="ECO:0007669"/>
    <property type="project" value="UniProtKB-SubCell"/>
</dbReference>
<evidence type="ECO:0000256" key="5">
    <source>
        <dbReference type="ARBA" id="ARBA00023136"/>
    </source>
</evidence>
<proteinExistence type="predicted"/>
<sequence length="127" mass="14620">MSDIKDIFIRHRKYIFFLLAIYVLAWGFTPYQPFFLGLIFGTSLSLYNLWLMVRKIDRFGQAIAEGKRVSSIGTFTRLASGALVVLISLRYPEHIHIAGAILGLMTSYIVIMIDIIIQFFLNGREKR</sequence>
<accession>A0A6M0Q9C6</accession>
<dbReference type="PANTHER" id="PTHR40035">
    <property type="entry name" value="ATP SYNTHASE PROTEIN I"/>
    <property type="match status" value="1"/>
</dbReference>
<gene>
    <name evidence="7" type="ORF">G4D63_14345</name>
</gene>